<feature type="compositionally biased region" description="Basic and acidic residues" evidence="1">
    <location>
        <begin position="58"/>
        <end position="70"/>
    </location>
</feature>
<evidence type="ECO:0000256" key="1">
    <source>
        <dbReference type="SAM" id="MobiDB-lite"/>
    </source>
</evidence>
<accession>A0A0C2CQE7</accession>
<dbReference type="EMBL" id="KN732485">
    <property type="protein sequence ID" value="KIH58978.1"/>
    <property type="molecule type" value="Genomic_DNA"/>
</dbReference>
<reference evidence="2 3" key="1">
    <citation type="submission" date="2013-12" db="EMBL/GenBank/DDBJ databases">
        <title>Draft genome of the parsitic nematode Ancylostoma duodenale.</title>
        <authorList>
            <person name="Mitreva M."/>
        </authorList>
    </citation>
    <scope>NUCLEOTIDE SEQUENCE [LARGE SCALE GENOMIC DNA]</scope>
    <source>
        <strain evidence="2 3">Zhejiang</strain>
    </source>
</reference>
<evidence type="ECO:0000313" key="3">
    <source>
        <dbReference type="Proteomes" id="UP000054047"/>
    </source>
</evidence>
<dbReference type="AlphaFoldDB" id="A0A0C2CQE7"/>
<dbReference type="Proteomes" id="UP000054047">
    <property type="component" value="Unassembled WGS sequence"/>
</dbReference>
<sequence length="197" mass="22324">MEKIRKKYRDQDDEEREMRMALLGCRGKPKAEEQPAATNVKQNKGPGKNAQGSAGSNERSESPKLGKEEDLLNSNQEAGTSPGTEAKAIEERTSNAVDERLGKDVKCQQGSLNEEVAWSEEMEKQPPNFENVPITEPVPPESKRLHVTVYFKFDEIGVVFYYYLHDDVENHLVGKKYKSTAVILEHNTGDVKKKWSW</sequence>
<proteinExistence type="predicted"/>
<organism evidence="2 3">
    <name type="scientific">Ancylostoma duodenale</name>
    <dbReference type="NCBI Taxonomy" id="51022"/>
    <lineage>
        <taxon>Eukaryota</taxon>
        <taxon>Metazoa</taxon>
        <taxon>Ecdysozoa</taxon>
        <taxon>Nematoda</taxon>
        <taxon>Chromadorea</taxon>
        <taxon>Rhabditida</taxon>
        <taxon>Rhabditina</taxon>
        <taxon>Rhabditomorpha</taxon>
        <taxon>Strongyloidea</taxon>
        <taxon>Ancylostomatidae</taxon>
        <taxon>Ancylostomatinae</taxon>
        <taxon>Ancylostoma</taxon>
    </lineage>
</organism>
<feature type="compositionally biased region" description="Basic and acidic residues" evidence="1">
    <location>
        <begin position="87"/>
        <end position="106"/>
    </location>
</feature>
<feature type="compositionally biased region" description="Polar residues" evidence="1">
    <location>
        <begin position="72"/>
        <end position="83"/>
    </location>
</feature>
<gene>
    <name evidence="2" type="ORF">ANCDUO_10803</name>
</gene>
<feature type="region of interest" description="Disordered" evidence="1">
    <location>
        <begin position="24"/>
        <end position="108"/>
    </location>
</feature>
<protein>
    <submittedName>
        <fullName evidence="2">Uncharacterized protein</fullName>
    </submittedName>
</protein>
<evidence type="ECO:0000313" key="2">
    <source>
        <dbReference type="EMBL" id="KIH58978.1"/>
    </source>
</evidence>
<name>A0A0C2CQE7_9BILA</name>
<keyword evidence="3" id="KW-1185">Reference proteome</keyword>